<reference evidence="4 5" key="1">
    <citation type="journal article" date="2019" name="Int. J. Syst. Evol. Microbiol.">
        <title>The Global Catalogue of Microorganisms (GCM) 10K type strain sequencing project: providing services to taxonomists for standard genome sequencing and annotation.</title>
        <authorList>
            <consortium name="The Broad Institute Genomics Platform"/>
            <consortium name="The Broad Institute Genome Sequencing Center for Infectious Disease"/>
            <person name="Wu L."/>
            <person name="Ma J."/>
        </authorList>
    </citation>
    <scope>NUCLEOTIDE SEQUENCE [LARGE SCALE GENOMIC DNA]</scope>
    <source>
        <strain evidence="4 5">JCM 15900</strain>
    </source>
</reference>
<accession>A0ABN2WS29</accession>
<sequence>MTKTTALHDLHAELGASFTDFGGWDMPLKYGSELAEHRAVRTAAGIFDLSHMGEVRVTGPDAAAFLDYALLAKYSILKAGKAKYGLILDADGHILDDLITYRLGADEFLVVPNAGNAVAVAEALASRAQEFSASVVPGAAVTVTDESAETSLVAVQGPQSEAILLAALAAGGQAGSAGQAEAGSAGAQAEAVRELGYYAWTRLELPVPAAGSRAEQTTAGAGAADAGAGEPASGGVSEAPVPVLLARTGYTGEDGFELYVANADAAPVWHALVAAAERAGIELLPCGLASRDSLRMEAGMPLYGNEMDRTSIAADIGLGKMAANALKKEHVFARAALEAQAAQEPARVLVGLVSSGRRAARAGAAVQADGQEIGIVTSGQPSPTLGHPIALARVDRAHAEPGTELTVDIRGKAHDFTVAALPFYTRA</sequence>
<gene>
    <name evidence="4" type="primary">gcvT</name>
    <name evidence="4" type="ORF">GCM10009823_18990</name>
</gene>
<evidence type="ECO:0000259" key="2">
    <source>
        <dbReference type="Pfam" id="PF01571"/>
    </source>
</evidence>
<name>A0ABN2WS29_9MICO</name>
<organism evidence="4 5">
    <name type="scientific">Brevibacterium salitolerans</name>
    <dbReference type="NCBI Taxonomy" id="1403566"/>
    <lineage>
        <taxon>Bacteria</taxon>
        <taxon>Bacillati</taxon>
        <taxon>Actinomycetota</taxon>
        <taxon>Actinomycetes</taxon>
        <taxon>Micrococcales</taxon>
        <taxon>Brevibacteriaceae</taxon>
        <taxon>Brevibacterium</taxon>
    </lineage>
</organism>
<comment type="caution">
    <text evidence="4">The sequence shown here is derived from an EMBL/GenBank/DDBJ whole genome shotgun (WGS) entry which is preliminary data.</text>
</comment>
<dbReference type="Proteomes" id="UP001500984">
    <property type="component" value="Unassembled WGS sequence"/>
</dbReference>
<protein>
    <submittedName>
        <fullName evidence="4">Glycine cleavage system aminomethyltransferase GcvT</fullName>
    </submittedName>
</protein>
<dbReference type="InterPro" id="IPR006222">
    <property type="entry name" value="GCVT_N"/>
</dbReference>
<evidence type="ECO:0000259" key="3">
    <source>
        <dbReference type="Pfam" id="PF08669"/>
    </source>
</evidence>
<dbReference type="Pfam" id="PF08669">
    <property type="entry name" value="GCV_T_C"/>
    <property type="match status" value="1"/>
</dbReference>
<feature type="domain" description="Aminomethyltransferase C-terminal" evidence="3">
    <location>
        <begin position="347"/>
        <end position="424"/>
    </location>
</feature>
<feature type="domain" description="GCVT N-terminal" evidence="2">
    <location>
        <begin position="240"/>
        <end position="321"/>
    </location>
</feature>
<evidence type="ECO:0000256" key="1">
    <source>
        <dbReference type="SAM" id="MobiDB-lite"/>
    </source>
</evidence>
<dbReference type="SUPFAM" id="SSF101790">
    <property type="entry name" value="Aminomethyltransferase beta-barrel domain"/>
    <property type="match status" value="1"/>
</dbReference>
<proteinExistence type="predicted"/>
<dbReference type="SUPFAM" id="SSF103025">
    <property type="entry name" value="Folate-binding domain"/>
    <property type="match status" value="1"/>
</dbReference>
<feature type="domain" description="GCVT N-terminal" evidence="2">
    <location>
        <begin position="7"/>
        <end position="168"/>
    </location>
</feature>
<dbReference type="RefSeq" id="WP_344336992.1">
    <property type="nucleotide sequence ID" value="NZ_BAAAPZ010000007.1"/>
</dbReference>
<dbReference type="PIRSF" id="PIRSF006487">
    <property type="entry name" value="GcvT"/>
    <property type="match status" value="1"/>
</dbReference>
<feature type="compositionally biased region" description="Low complexity" evidence="1">
    <location>
        <begin position="219"/>
        <end position="235"/>
    </location>
</feature>
<evidence type="ECO:0000313" key="4">
    <source>
        <dbReference type="EMBL" id="GAA2097958.1"/>
    </source>
</evidence>
<dbReference type="Gene3D" id="3.30.1360.120">
    <property type="entry name" value="Probable tRNA modification gtpase trme, domain 1"/>
    <property type="match status" value="1"/>
</dbReference>
<dbReference type="PANTHER" id="PTHR43757">
    <property type="entry name" value="AMINOMETHYLTRANSFERASE"/>
    <property type="match status" value="1"/>
</dbReference>
<dbReference type="PANTHER" id="PTHR43757:SF2">
    <property type="entry name" value="AMINOMETHYLTRANSFERASE, MITOCHONDRIAL"/>
    <property type="match status" value="1"/>
</dbReference>
<dbReference type="InterPro" id="IPR013977">
    <property type="entry name" value="GcvT_C"/>
</dbReference>
<dbReference type="InterPro" id="IPR028896">
    <property type="entry name" value="GcvT/YgfZ/DmdA"/>
</dbReference>
<evidence type="ECO:0000313" key="5">
    <source>
        <dbReference type="Proteomes" id="UP001500984"/>
    </source>
</evidence>
<dbReference type="EMBL" id="BAAAPZ010000007">
    <property type="protein sequence ID" value="GAA2097958.1"/>
    <property type="molecule type" value="Genomic_DNA"/>
</dbReference>
<keyword evidence="5" id="KW-1185">Reference proteome</keyword>
<feature type="region of interest" description="Disordered" evidence="1">
    <location>
        <begin position="211"/>
        <end position="236"/>
    </location>
</feature>
<dbReference type="InterPro" id="IPR027266">
    <property type="entry name" value="TrmE/GcvT-like"/>
</dbReference>
<dbReference type="InterPro" id="IPR029043">
    <property type="entry name" value="GcvT/YgfZ_C"/>
</dbReference>
<dbReference type="Pfam" id="PF01571">
    <property type="entry name" value="GCV_T"/>
    <property type="match status" value="2"/>
</dbReference>